<dbReference type="EMBL" id="JAPDDP010000108">
    <property type="protein sequence ID" value="MDA0185337.1"/>
    <property type="molecule type" value="Genomic_DNA"/>
</dbReference>
<name>A0A9X3NPX8_9ACTN</name>
<accession>A0A9X3NPX8</accession>
<protein>
    <submittedName>
        <fullName evidence="1">Uncharacterized protein</fullName>
    </submittedName>
</protein>
<evidence type="ECO:0000313" key="1">
    <source>
        <dbReference type="EMBL" id="MDA0185337.1"/>
    </source>
</evidence>
<gene>
    <name evidence="1" type="ORF">OJ997_33840</name>
</gene>
<reference evidence="1" key="1">
    <citation type="submission" date="2022-10" db="EMBL/GenBank/DDBJ databases">
        <title>The WGS of Solirubrobacter phytolaccae KCTC 29190.</title>
        <authorList>
            <person name="Jiang Z."/>
        </authorList>
    </citation>
    <scope>NUCLEOTIDE SEQUENCE</scope>
    <source>
        <strain evidence="1">KCTC 29190</strain>
    </source>
</reference>
<dbReference type="Proteomes" id="UP001147653">
    <property type="component" value="Unassembled WGS sequence"/>
</dbReference>
<dbReference type="RefSeq" id="WP_270029835.1">
    <property type="nucleotide sequence ID" value="NZ_JAPDDP010000108.1"/>
</dbReference>
<dbReference type="AlphaFoldDB" id="A0A9X3NPX8"/>
<evidence type="ECO:0000313" key="2">
    <source>
        <dbReference type="Proteomes" id="UP001147653"/>
    </source>
</evidence>
<sequence length="222" mass="24424">MTLTPQLLGLPADRAWIDAPETGPYLPGATLELHAGIRHGVAAPRRTLVLELRGPDGVVARDELEVKVLSPSRPIVLAVQLPETPGVEYELVLEAGDEHVSWPVRVPVQDLDARWECETPTVRRGDVLRTTLHTGAHHIEGGMGFWFERWDGTTWRAVVEPGDEPRAWAAMAVGIFARSSMPTSFTVPTWTEPGLHRVAKWFDAEQAGIGELPVHVEFTVVA</sequence>
<keyword evidence="2" id="KW-1185">Reference proteome</keyword>
<comment type="caution">
    <text evidence="1">The sequence shown here is derived from an EMBL/GenBank/DDBJ whole genome shotgun (WGS) entry which is preliminary data.</text>
</comment>
<organism evidence="1 2">
    <name type="scientific">Solirubrobacter phytolaccae</name>
    <dbReference type="NCBI Taxonomy" id="1404360"/>
    <lineage>
        <taxon>Bacteria</taxon>
        <taxon>Bacillati</taxon>
        <taxon>Actinomycetota</taxon>
        <taxon>Thermoleophilia</taxon>
        <taxon>Solirubrobacterales</taxon>
        <taxon>Solirubrobacteraceae</taxon>
        <taxon>Solirubrobacter</taxon>
    </lineage>
</organism>
<proteinExistence type="predicted"/>